<protein>
    <submittedName>
        <fullName evidence="2">Uncharacterized protein</fullName>
    </submittedName>
</protein>
<reference evidence="2 3" key="1">
    <citation type="journal article" date="2019" name="Int. J. Syst. Evol. Microbiol.">
        <title>The Global Catalogue of Microorganisms (GCM) 10K type strain sequencing project: providing services to taxonomists for standard genome sequencing and annotation.</title>
        <authorList>
            <consortium name="The Broad Institute Genomics Platform"/>
            <consortium name="The Broad Institute Genome Sequencing Center for Infectious Disease"/>
            <person name="Wu L."/>
            <person name="Ma J."/>
        </authorList>
    </citation>
    <scope>NUCLEOTIDE SEQUENCE [LARGE SCALE GENOMIC DNA]</scope>
    <source>
        <strain evidence="2 3">JCM 10977</strain>
    </source>
</reference>
<keyword evidence="1" id="KW-0732">Signal</keyword>
<sequence>MTSKLRRTVARTAAAGLATVVLGGAAAVGAAAAAPQSHNPCDTNPVAKALDVALSVRSALDPERATAC</sequence>
<organism evidence="2 3">
    <name type="scientific">Kribbella koreensis</name>
    <dbReference type="NCBI Taxonomy" id="57909"/>
    <lineage>
        <taxon>Bacteria</taxon>
        <taxon>Bacillati</taxon>
        <taxon>Actinomycetota</taxon>
        <taxon>Actinomycetes</taxon>
        <taxon>Propionibacteriales</taxon>
        <taxon>Kribbellaceae</taxon>
        <taxon>Kribbella</taxon>
    </lineage>
</organism>
<dbReference type="PROSITE" id="PS51318">
    <property type="entry name" value="TAT"/>
    <property type="match status" value="1"/>
</dbReference>
<dbReference type="EMBL" id="BAAAHK010000003">
    <property type="protein sequence ID" value="GAA0930367.1"/>
    <property type="molecule type" value="Genomic_DNA"/>
</dbReference>
<feature type="signal peptide" evidence="1">
    <location>
        <begin position="1"/>
        <end position="33"/>
    </location>
</feature>
<keyword evidence="3" id="KW-1185">Reference proteome</keyword>
<feature type="chain" id="PRO_5046060878" evidence="1">
    <location>
        <begin position="34"/>
        <end position="68"/>
    </location>
</feature>
<dbReference type="InterPro" id="IPR006311">
    <property type="entry name" value="TAT_signal"/>
</dbReference>
<proteinExistence type="predicted"/>
<gene>
    <name evidence="2" type="ORF">GCM10009554_13380</name>
</gene>
<evidence type="ECO:0000313" key="2">
    <source>
        <dbReference type="EMBL" id="GAA0930367.1"/>
    </source>
</evidence>
<accession>A0ABN1PMD7</accession>
<dbReference type="Proteomes" id="UP001500542">
    <property type="component" value="Unassembled WGS sequence"/>
</dbReference>
<name>A0ABN1PMD7_9ACTN</name>
<dbReference type="RefSeq" id="WP_343965913.1">
    <property type="nucleotide sequence ID" value="NZ_BAAAHK010000003.1"/>
</dbReference>
<evidence type="ECO:0000313" key="3">
    <source>
        <dbReference type="Proteomes" id="UP001500542"/>
    </source>
</evidence>
<comment type="caution">
    <text evidence="2">The sequence shown here is derived from an EMBL/GenBank/DDBJ whole genome shotgun (WGS) entry which is preliminary data.</text>
</comment>
<evidence type="ECO:0000256" key="1">
    <source>
        <dbReference type="SAM" id="SignalP"/>
    </source>
</evidence>